<evidence type="ECO:0000313" key="4">
    <source>
        <dbReference type="Proteomes" id="UP000236162"/>
    </source>
</evidence>
<dbReference type="AlphaFoldDB" id="A0A098R5I7"/>
<dbReference type="HOGENOM" id="CLU_2862192_0_0_9"/>
<dbReference type="Proteomes" id="UP000277896">
    <property type="component" value="Chromosome"/>
</dbReference>
<dbReference type="Proteomes" id="UP000292648">
    <property type="component" value="Unassembled WGS sequence"/>
</dbReference>
<evidence type="ECO:0000313" key="6">
    <source>
        <dbReference type="Proteomes" id="UP000292648"/>
    </source>
</evidence>
<organism evidence="3 6">
    <name type="scientific">Lactiplantibacillus paraplantarum</name>
    <dbReference type="NCBI Taxonomy" id="60520"/>
    <lineage>
        <taxon>Bacteria</taxon>
        <taxon>Bacillati</taxon>
        <taxon>Bacillota</taxon>
        <taxon>Bacilli</taxon>
        <taxon>Lactobacillales</taxon>
        <taxon>Lactobacillaceae</taxon>
        <taxon>Lactiplantibacillus</taxon>
    </lineage>
</organism>
<accession>A0A098R5I7</accession>
<evidence type="ECO:0000313" key="3">
    <source>
        <dbReference type="EMBL" id="TBX51957.1"/>
    </source>
</evidence>
<name>A0A098R5I7_9LACO</name>
<reference evidence="3 6" key="3">
    <citation type="submission" date="2019-01" db="EMBL/GenBank/DDBJ databases">
        <title>Draft genome sequence of Lactobacillus paraplantarum OSY-TC318, a Producer of the novel lantibiotic Paraplantaracin TC318.</title>
        <authorList>
            <person name="Hussein W.E."/>
            <person name="Huang E."/>
            <person name="Yousef A.E."/>
        </authorList>
    </citation>
    <scope>NUCLEOTIDE SEQUENCE [LARGE SCALE GENOMIC DNA]</scope>
    <source>
        <strain evidence="3 6">OSY-TC318</strain>
    </source>
</reference>
<dbReference type="eggNOG" id="ENOG5030AMZ">
    <property type="taxonomic scope" value="Bacteria"/>
</dbReference>
<dbReference type="EMBL" id="CP032744">
    <property type="protein sequence ID" value="AYJ37689.1"/>
    <property type="molecule type" value="Genomic_DNA"/>
</dbReference>
<dbReference type="Proteomes" id="UP000236162">
    <property type="component" value="Unassembled WGS sequence"/>
</dbReference>
<evidence type="ECO:0000313" key="5">
    <source>
        <dbReference type="Proteomes" id="UP000277896"/>
    </source>
</evidence>
<gene>
    <name evidence="3" type="ORF">EUZ87_02175</name>
    <name evidence="1" type="ORF">LP667_02030</name>
    <name evidence="2" type="ORF">LPPLD21_01386</name>
</gene>
<sequence length="64" mass="7720">MLTPNEIRRRLRRDLFTIAEAYQIGFESRLYTETEYENLKQTLLQLRELNMKPQHIKQLLAING</sequence>
<proteinExistence type="predicted"/>
<keyword evidence="4" id="KW-1185">Reference proteome</keyword>
<evidence type="ECO:0000313" key="1">
    <source>
        <dbReference type="EMBL" id="AYJ37689.1"/>
    </source>
</evidence>
<reference evidence="2 4" key="1">
    <citation type="submission" date="2017-04" db="EMBL/GenBank/DDBJ databases">
        <title>In vitro and in silico characterization of Lactobacillus paraplantarum D2-1, a starter culture for soymilk fermentation.</title>
        <authorList>
            <person name="Endo A."/>
            <person name="Sasaki F."/>
            <person name="Maeno S."/>
            <person name="Kanesaki Y."/>
            <person name="Kubota E."/>
            <person name="Torres G.A."/>
            <person name="Tomita S."/>
            <person name="Nakagawa J."/>
        </authorList>
    </citation>
    <scope>NUCLEOTIDE SEQUENCE [LARGE SCALE GENOMIC DNA]</scope>
    <source>
        <strain evidence="2 4">D2-1</strain>
    </source>
</reference>
<evidence type="ECO:0000313" key="2">
    <source>
        <dbReference type="EMBL" id="GBF01854.1"/>
    </source>
</evidence>
<dbReference type="KEGG" id="lpx:ASU28_02325"/>
<dbReference type="GeneID" id="79806274"/>
<protein>
    <submittedName>
        <fullName evidence="3">Uncharacterized protein</fullName>
    </submittedName>
</protein>
<dbReference type="EMBL" id="BDOR01000005">
    <property type="protein sequence ID" value="GBF01854.1"/>
    <property type="molecule type" value="Genomic_DNA"/>
</dbReference>
<dbReference type="RefSeq" id="WP_021731865.1">
    <property type="nucleotide sequence ID" value="NZ_AVAI01000131.1"/>
</dbReference>
<reference evidence="1 5" key="2">
    <citation type="submission" date="2018-10" db="EMBL/GenBank/DDBJ databases">
        <title>Genome seuquencing of Lactobacillus species.</title>
        <authorList>
            <person name="Baek C."/>
            <person name="Yi H."/>
        </authorList>
    </citation>
    <scope>NUCLEOTIDE SEQUENCE [LARGE SCALE GENOMIC DNA]</scope>
    <source>
        <strain evidence="1 5">DSM 10667</strain>
    </source>
</reference>
<dbReference type="EMBL" id="SEHH01000013">
    <property type="protein sequence ID" value="TBX51957.1"/>
    <property type="molecule type" value="Genomic_DNA"/>
</dbReference>